<dbReference type="Proteomes" id="UP000663829">
    <property type="component" value="Unassembled WGS sequence"/>
</dbReference>
<dbReference type="EMBL" id="CAJOBC010009196">
    <property type="protein sequence ID" value="CAF3981594.1"/>
    <property type="molecule type" value="Genomic_DNA"/>
</dbReference>
<feature type="compositionally biased region" description="Basic and acidic residues" evidence="1">
    <location>
        <begin position="59"/>
        <end position="70"/>
    </location>
</feature>
<dbReference type="AlphaFoldDB" id="A0A814XKH4"/>
<evidence type="ECO:0000256" key="1">
    <source>
        <dbReference type="SAM" id="MobiDB-lite"/>
    </source>
</evidence>
<organism evidence="2 4">
    <name type="scientific">Didymodactylos carnosus</name>
    <dbReference type="NCBI Taxonomy" id="1234261"/>
    <lineage>
        <taxon>Eukaryota</taxon>
        <taxon>Metazoa</taxon>
        <taxon>Spiralia</taxon>
        <taxon>Gnathifera</taxon>
        <taxon>Rotifera</taxon>
        <taxon>Eurotatoria</taxon>
        <taxon>Bdelloidea</taxon>
        <taxon>Philodinida</taxon>
        <taxon>Philodinidae</taxon>
        <taxon>Didymodactylos</taxon>
    </lineage>
</organism>
<dbReference type="Proteomes" id="UP000681722">
    <property type="component" value="Unassembled WGS sequence"/>
</dbReference>
<accession>A0A814XKH4</accession>
<dbReference type="EMBL" id="CAJNOQ010009193">
    <property type="protein sequence ID" value="CAF1218015.1"/>
    <property type="molecule type" value="Genomic_DNA"/>
</dbReference>
<sequence length="213" mass="24615">MSQTSHQFQPSKPLDTILKGGRKLQEKSRYMTSKPVSTERQDFSDESDDEKPSITIRAVKNEKSTGKGEQREKKLDVMAYFIPLETGGYQCRLCSKFLKCDKSSDTNLRKHLGTFEKMPQFLYPSQRKQHKTGKLARITTKRKLELDSALFECILLDGRSYNDFNKKGMQYFLKTALPGYTPPTGVMIQRRLGLLYREHSKQLRRFLSTVAES</sequence>
<feature type="region of interest" description="Disordered" evidence="1">
    <location>
        <begin position="1"/>
        <end position="70"/>
    </location>
</feature>
<protein>
    <recommendedName>
        <fullName evidence="5">BED-type domain-containing protein</fullName>
    </recommendedName>
</protein>
<evidence type="ECO:0008006" key="5">
    <source>
        <dbReference type="Google" id="ProtNLM"/>
    </source>
</evidence>
<comment type="caution">
    <text evidence="2">The sequence shown here is derived from an EMBL/GenBank/DDBJ whole genome shotgun (WGS) entry which is preliminary data.</text>
</comment>
<feature type="compositionally biased region" description="Polar residues" evidence="1">
    <location>
        <begin position="1"/>
        <end position="10"/>
    </location>
</feature>
<name>A0A814XKH4_9BILA</name>
<keyword evidence="4" id="KW-1185">Reference proteome</keyword>
<evidence type="ECO:0000313" key="2">
    <source>
        <dbReference type="EMBL" id="CAF1218015.1"/>
    </source>
</evidence>
<evidence type="ECO:0000313" key="3">
    <source>
        <dbReference type="EMBL" id="CAF3981594.1"/>
    </source>
</evidence>
<reference evidence="2" key="1">
    <citation type="submission" date="2021-02" db="EMBL/GenBank/DDBJ databases">
        <authorList>
            <person name="Nowell W R."/>
        </authorList>
    </citation>
    <scope>NUCLEOTIDE SEQUENCE</scope>
</reference>
<gene>
    <name evidence="2" type="ORF">GPM918_LOCUS24546</name>
    <name evidence="3" type="ORF">SRO942_LOCUS24547</name>
</gene>
<proteinExistence type="predicted"/>
<evidence type="ECO:0000313" key="4">
    <source>
        <dbReference type="Proteomes" id="UP000663829"/>
    </source>
</evidence>